<gene>
    <name evidence="1" type="ORF">LADA_0E14950G</name>
</gene>
<dbReference type="PRINTS" id="PR01210">
    <property type="entry name" value="GGTRANSPTASE"/>
</dbReference>
<dbReference type="AlphaFoldDB" id="A0A1G4JGT9"/>
<dbReference type="InterPro" id="IPR029055">
    <property type="entry name" value="Ntn_hydrolases_N"/>
</dbReference>
<dbReference type="InterPro" id="IPR043138">
    <property type="entry name" value="GGT_lsub"/>
</dbReference>
<reference evidence="2" key="1">
    <citation type="submission" date="2016-03" db="EMBL/GenBank/DDBJ databases">
        <authorList>
            <person name="Devillers H."/>
        </authorList>
    </citation>
    <scope>NUCLEOTIDE SEQUENCE [LARGE SCALE GENOMIC DNA]</scope>
</reference>
<dbReference type="Gene3D" id="1.10.246.130">
    <property type="match status" value="1"/>
</dbReference>
<dbReference type="PANTHER" id="PTHR43881:SF1">
    <property type="entry name" value="GAMMA-GLUTAMYLTRANSPEPTIDASE (AFU_ORTHOLOGUE AFUA_4G13580)"/>
    <property type="match status" value="1"/>
</dbReference>
<dbReference type="STRING" id="1266660.A0A1G4JGT9"/>
<proteinExistence type="predicted"/>
<protein>
    <submittedName>
        <fullName evidence="1">LADA_0E14950g1_1</fullName>
    </submittedName>
</protein>
<evidence type="ECO:0000313" key="2">
    <source>
        <dbReference type="Proteomes" id="UP000190274"/>
    </source>
</evidence>
<dbReference type="Proteomes" id="UP000190274">
    <property type="component" value="Chromosome E"/>
</dbReference>
<dbReference type="Gene3D" id="3.60.20.40">
    <property type="match status" value="1"/>
</dbReference>
<dbReference type="SUPFAM" id="SSF56235">
    <property type="entry name" value="N-terminal nucleophile aminohydrolases (Ntn hydrolases)"/>
    <property type="match status" value="1"/>
</dbReference>
<dbReference type="EMBL" id="LT598455">
    <property type="protein sequence ID" value="SCU89342.1"/>
    <property type="molecule type" value="Genomic_DNA"/>
</dbReference>
<dbReference type="PANTHER" id="PTHR43881">
    <property type="entry name" value="GAMMA-GLUTAMYLTRANSPEPTIDASE (AFU_ORTHOLOGUE AFUA_4G13580)"/>
    <property type="match status" value="1"/>
</dbReference>
<accession>A0A1G4JGT9</accession>
<dbReference type="OrthoDB" id="2015213at2759"/>
<dbReference type="InterPro" id="IPR052896">
    <property type="entry name" value="GGT-like_enzyme"/>
</dbReference>
<evidence type="ECO:0000313" key="1">
    <source>
        <dbReference type="EMBL" id="SCU89342.1"/>
    </source>
</evidence>
<organism evidence="1 2">
    <name type="scientific">Lachancea dasiensis</name>
    <dbReference type="NCBI Taxonomy" id="1072105"/>
    <lineage>
        <taxon>Eukaryota</taxon>
        <taxon>Fungi</taxon>
        <taxon>Dikarya</taxon>
        <taxon>Ascomycota</taxon>
        <taxon>Saccharomycotina</taxon>
        <taxon>Saccharomycetes</taxon>
        <taxon>Saccharomycetales</taxon>
        <taxon>Saccharomycetaceae</taxon>
        <taxon>Lachancea</taxon>
    </lineage>
</organism>
<name>A0A1G4JGT9_9SACH</name>
<sequence length="587" mass="63612">MSFNCSRRSVVHSSKGIVSCSQPLAAAAGIKILGLGGNSIDASIAVSACLCVLEPASTGVAGDCFLLHFDSKTNKVLGLNGTGRTPSKITYERLLESGVIDSNSCRLPFNSVHAVTVPGAIAGWIDAFTELGSGRVTLEQIFQPAIELCENGHPVSEISAFLTQSSWKKLEAQNLNNKELISCFASVGRPDMPPLDGDFVKNPKLGELLRGVAKYGKDGFYAGPVAEAITEEVQARGGFLTKEDLANHTSTFVDPIYLDFLGHRIWQIPPNGQGLVVLLALGIIRELHEDGTVDLYQLKHNSTEYLHLIIECLKIAFYDADEYVSDPEHQEVDILPKLLSKPYLKMRARLFNKSSILDSKSMSHGVPNSQLNQSDTVYFTVSDPEGNATSFINSVYVDFGSGIVPRNFGGFALQNRGANLNLTKGSKNFLEPNKRAYHTIIPTMITNSETGELVFSLGNMGGFMQPTGHVQHFFNLLLFNLSPQQSLDSPRVCLSPHPKYSHLDRGRGSDGPVSTPVTLISAEDDLDLGTIDGLRALGHDVDVRSGMARTLFGRGQIIKKRRLSQGKGFVYSAGSDKRGDGCAIPLI</sequence>
<dbReference type="Pfam" id="PF01019">
    <property type="entry name" value="G_glu_transpept"/>
    <property type="match status" value="1"/>
</dbReference>
<keyword evidence="2" id="KW-1185">Reference proteome</keyword>
<dbReference type="InterPro" id="IPR043137">
    <property type="entry name" value="GGT_ssub_C"/>
</dbReference>